<dbReference type="InParanoid" id="A0A0G4G452"/>
<comment type="similarity">
    <text evidence="6">Belongs to the B9D family.</text>
</comment>
<dbReference type="VEuPathDB" id="CryptoDB:Vbra_16997"/>
<gene>
    <name evidence="9" type="ORF">Vbra_16997</name>
</gene>
<evidence type="ECO:0000256" key="4">
    <source>
        <dbReference type="ARBA" id="ARBA00023212"/>
    </source>
</evidence>
<evidence type="ECO:0000256" key="1">
    <source>
        <dbReference type="ARBA" id="ARBA00004120"/>
    </source>
</evidence>
<evidence type="ECO:0000313" key="9">
    <source>
        <dbReference type="EMBL" id="CEM23188.1"/>
    </source>
</evidence>
<feature type="region of interest" description="Disordered" evidence="8">
    <location>
        <begin position="1"/>
        <end position="63"/>
    </location>
</feature>
<dbReference type="STRING" id="1169540.A0A0G4G452"/>
<proteinExistence type="inferred from homology"/>
<keyword evidence="3" id="KW-0970">Cilium biogenesis/degradation</keyword>
<dbReference type="PANTHER" id="PTHR12968">
    <property type="entry name" value="B9 DOMAIN-CONTAINING"/>
    <property type="match status" value="1"/>
</dbReference>
<dbReference type="EMBL" id="CDMY01000562">
    <property type="protein sequence ID" value="CEM23188.1"/>
    <property type="molecule type" value="Genomic_DNA"/>
</dbReference>
<keyword evidence="2" id="KW-0963">Cytoplasm</keyword>
<dbReference type="OrthoDB" id="431939at2759"/>
<dbReference type="InterPro" id="IPR010796">
    <property type="entry name" value="C2_B9-type_dom"/>
</dbReference>
<keyword evidence="4" id="KW-0206">Cytoskeleton</keyword>
<sequence length="308" mass="33081">MAYAGDDRAAESLFEPRPSPDTNRTAAAGAAAGAPGSAIDAPPAPLSLRSRRTRKPQEDERVQRTVDEQAQAMLPEGHPAIERAEPQRKEGAAARIRTLGGGLGGSTCFEVAVAGEIENIQLPEGSRSAPLVCRYQLVYGPDWALVQGPDSGVSQSACGPLGGGAGGASVGALSALNPFYVPTPPSVVINFPFNAVFKAQNAFGWPRVLVCIYATDWCNRRVIRGYSSVHVPTQPGRHVRWLRLYCPVASSWLSRFMGWLTGNRAEYIDPKTAAHSEGREVVRVRSGGRVKVVLNVLLKDTKPFNYSF</sequence>
<dbReference type="OMA" id="VISHCEY"/>
<keyword evidence="10" id="KW-1185">Reference proteome</keyword>
<evidence type="ECO:0000256" key="5">
    <source>
        <dbReference type="ARBA" id="ARBA00023273"/>
    </source>
</evidence>
<evidence type="ECO:0000256" key="2">
    <source>
        <dbReference type="ARBA" id="ARBA00022490"/>
    </source>
</evidence>
<name>A0A0G4G452_VITBC</name>
<evidence type="ECO:0000256" key="3">
    <source>
        <dbReference type="ARBA" id="ARBA00022794"/>
    </source>
</evidence>
<keyword evidence="5" id="KW-0966">Cell projection</keyword>
<dbReference type="Pfam" id="PF07162">
    <property type="entry name" value="B9-C2"/>
    <property type="match status" value="1"/>
</dbReference>
<evidence type="ECO:0000256" key="6">
    <source>
        <dbReference type="ARBA" id="ARBA00038411"/>
    </source>
</evidence>
<reference evidence="9 10" key="1">
    <citation type="submission" date="2014-11" db="EMBL/GenBank/DDBJ databases">
        <authorList>
            <person name="Zhu J."/>
            <person name="Qi W."/>
            <person name="Song R."/>
        </authorList>
    </citation>
    <scope>NUCLEOTIDE SEQUENCE [LARGE SCALE GENOMIC DNA]</scope>
</reference>
<evidence type="ECO:0000256" key="7">
    <source>
        <dbReference type="ARBA" id="ARBA00039274"/>
    </source>
</evidence>
<accession>A0A0G4G452</accession>
<evidence type="ECO:0000313" key="10">
    <source>
        <dbReference type="Proteomes" id="UP000041254"/>
    </source>
</evidence>
<dbReference type="GO" id="GO:0036038">
    <property type="term" value="C:MKS complex"/>
    <property type="evidence" value="ECO:0007669"/>
    <property type="project" value="TreeGrafter"/>
</dbReference>
<dbReference type="PANTHER" id="PTHR12968:SF1">
    <property type="entry name" value="B9 DOMAIN-CONTAINING PROTEIN 1"/>
    <property type="match status" value="1"/>
</dbReference>
<dbReference type="GO" id="GO:0060271">
    <property type="term" value="P:cilium assembly"/>
    <property type="evidence" value="ECO:0007669"/>
    <property type="project" value="TreeGrafter"/>
</dbReference>
<feature type="compositionally biased region" description="Low complexity" evidence="8">
    <location>
        <begin position="26"/>
        <end position="41"/>
    </location>
</feature>
<evidence type="ECO:0000256" key="8">
    <source>
        <dbReference type="SAM" id="MobiDB-lite"/>
    </source>
</evidence>
<feature type="compositionally biased region" description="Basic and acidic residues" evidence="8">
    <location>
        <begin position="1"/>
        <end position="10"/>
    </location>
</feature>
<organism evidence="9 10">
    <name type="scientific">Vitrella brassicaformis (strain CCMP3155)</name>
    <dbReference type="NCBI Taxonomy" id="1169540"/>
    <lineage>
        <taxon>Eukaryota</taxon>
        <taxon>Sar</taxon>
        <taxon>Alveolata</taxon>
        <taxon>Colpodellida</taxon>
        <taxon>Vitrellaceae</taxon>
        <taxon>Vitrella</taxon>
    </lineage>
</organism>
<dbReference type="PROSITE" id="PS51381">
    <property type="entry name" value="C2_B9"/>
    <property type="match status" value="1"/>
</dbReference>
<dbReference type="Proteomes" id="UP000041254">
    <property type="component" value="Unassembled WGS sequence"/>
</dbReference>
<dbReference type="AlphaFoldDB" id="A0A0G4G452"/>
<comment type="subcellular location">
    <subcellularLocation>
        <location evidence="1">Cytoplasm</location>
        <location evidence="1">Cytoskeleton</location>
        <location evidence="1">Cilium basal body</location>
    </subcellularLocation>
</comment>
<protein>
    <recommendedName>
        <fullName evidence="7">B9 domain-containing protein 1</fullName>
    </recommendedName>
</protein>